<evidence type="ECO:0000313" key="2">
    <source>
        <dbReference type="EMBL" id="KAH3776896.1"/>
    </source>
</evidence>
<accession>A0A9D4EBV9</accession>
<comment type="caution">
    <text evidence="2">The sequence shown here is derived from an EMBL/GenBank/DDBJ whole genome shotgun (WGS) entry which is preliminary data.</text>
</comment>
<protein>
    <submittedName>
        <fullName evidence="2">Uncharacterized protein</fullName>
    </submittedName>
</protein>
<dbReference type="AlphaFoldDB" id="A0A9D4EBV9"/>
<evidence type="ECO:0000256" key="1">
    <source>
        <dbReference type="SAM" id="MobiDB-lite"/>
    </source>
</evidence>
<feature type="region of interest" description="Disordered" evidence="1">
    <location>
        <begin position="1"/>
        <end position="51"/>
    </location>
</feature>
<name>A0A9D4EBV9_DREPO</name>
<evidence type="ECO:0000313" key="3">
    <source>
        <dbReference type="Proteomes" id="UP000828390"/>
    </source>
</evidence>
<sequence length="51" mass="5504">MNRESLGRTSNDRRSTGNNRMAPGWHRSSTGAHTDAGKATAMPLLSPVVPR</sequence>
<dbReference type="Proteomes" id="UP000828390">
    <property type="component" value="Unassembled WGS sequence"/>
</dbReference>
<proteinExistence type="predicted"/>
<reference evidence="2" key="2">
    <citation type="submission" date="2020-11" db="EMBL/GenBank/DDBJ databases">
        <authorList>
            <person name="McCartney M.A."/>
            <person name="Auch B."/>
            <person name="Kono T."/>
            <person name="Mallez S."/>
            <person name="Becker A."/>
            <person name="Gohl D.M."/>
            <person name="Silverstein K.A.T."/>
            <person name="Koren S."/>
            <person name="Bechman K.B."/>
            <person name="Herman A."/>
            <person name="Abrahante J.E."/>
            <person name="Garbe J."/>
        </authorList>
    </citation>
    <scope>NUCLEOTIDE SEQUENCE</scope>
    <source>
        <strain evidence="2">Duluth1</strain>
        <tissue evidence="2">Whole animal</tissue>
    </source>
</reference>
<keyword evidence="3" id="KW-1185">Reference proteome</keyword>
<organism evidence="2 3">
    <name type="scientific">Dreissena polymorpha</name>
    <name type="common">Zebra mussel</name>
    <name type="synonym">Mytilus polymorpha</name>
    <dbReference type="NCBI Taxonomy" id="45954"/>
    <lineage>
        <taxon>Eukaryota</taxon>
        <taxon>Metazoa</taxon>
        <taxon>Spiralia</taxon>
        <taxon>Lophotrochozoa</taxon>
        <taxon>Mollusca</taxon>
        <taxon>Bivalvia</taxon>
        <taxon>Autobranchia</taxon>
        <taxon>Heteroconchia</taxon>
        <taxon>Euheterodonta</taxon>
        <taxon>Imparidentia</taxon>
        <taxon>Neoheterodontei</taxon>
        <taxon>Myida</taxon>
        <taxon>Dreissenoidea</taxon>
        <taxon>Dreissenidae</taxon>
        <taxon>Dreissena</taxon>
    </lineage>
</organism>
<reference evidence="2" key="1">
    <citation type="journal article" date="2019" name="bioRxiv">
        <title>The Genome of the Zebra Mussel, Dreissena polymorpha: A Resource for Invasive Species Research.</title>
        <authorList>
            <person name="McCartney M.A."/>
            <person name="Auch B."/>
            <person name="Kono T."/>
            <person name="Mallez S."/>
            <person name="Zhang Y."/>
            <person name="Obille A."/>
            <person name="Becker A."/>
            <person name="Abrahante J.E."/>
            <person name="Garbe J."/>
            <person name="Badalamenti J.P."/>
            <person name="Herman A."/>
            <person name="Mangelson H."/>
            <person name="Liachko I."/>
            <person name="Sullivan S."/>
            <person name="Sone E.D."/>
            <person name="Koren S."/>
            <person name="Silverstein K.A.T."/>
            <person name="Beckman K.B."/>
            <person name="Gohl D.M."/>
        </authorList>
    </citation>
    <scope>NUCLEOTIDE SEQUENCE</scope>
    <source>
        <strain evidence="2">Duluth1</strain>
        <tissue evidence="2">Whole animal</tissue>
    </source>
</reference>
<gene>
    <name evidence="2" type="ORF">DPMN_178330</name>
</gene>
<dbReference type="EMBL" id="JAIWYP010000009">
    <property type="protein sequence ID" value="KAH3776896.1"/>
    <property type="molecule type" value="Genomic_DNA"/>
</dbReference>
<feature type="compositionally biased region" description="Basic and acidic residues" evidence="1">
    <location>
        <begin position="1"/>
        <end position="15"/>
    </location>
</feature>